<feature type="domain" description="Peptidase S9 prolyl oligopeptidase catalytic" evidence="9">
    <location>
        <begin position="491"/>
        <end position="689"/>
    </location>
</feature>
<dbReference type="Proteomes" id="UP000703269">
    <property type="component" value="Unassembled WGS sequence"/>
</dbReference>
<dbReference type="Gene3D" id="3.40.50.1820">
    <property type="entry name" value="alpha/beta hydrolase"/>
    <property type="match status" value="1"/>
</dbReference>
<evidence type="ECO:0000256" key="2">
    <source>
        <dbReference type="ARBA" id="ARBA00004496"/>
    </source>
</evidence>
<organism evidence="11 12">
    <name type="scientific">Phanerochaete sordida</name>
    <dbReference type="NCBI Taxonomy" id="48140"/>
    <lineage>
        <taxon>Eukaryota</taxon>
        <taxon>Fungi</taxon>
        <taxon>Dikarya</taxon>
        <taxon>Basidiomycota</taxon>
        <taxon>Agaricomycotina</taxon>
        <taxon>Agaricomycetes</taxon>
        <taxon>Polyporales</taxon>
        <taxon>Phanerochaetaceae</taxon>
        <taxon>Phanerochaete</taxon>
    </lineage>
</organism>
<dbReference type="InterPro" id="IPR045550">
    <property type="entry name" value="AARE_N"/>
</dbReference>
<dbReference type="Pfam" id="PF00326">
    <property type="entry name" value="Peptidase_S9"/>
    <property type="match status" value="1"/>
</dbReference>
<evidence type="ECO:0000256" key="8">
    <source>
        <dbReference type="ARBA" id="ARBA00032829"/>
    </source>
</evidence>
<dbReference type="GO" id="GO:0005737">
    <property type="term" value="C:cytoplasm"/>
    <property type="evidence" value="ECO:0007669"/>
    <property type="project" value="UniProtKB-SubCell"/>
</dbReference>
<evidence type="ECO:0000256" key="7">
    <source>
        <dbReference type="ARBA" id="ARBA00022801"/>
    </source>
</evidence>
<keyword evidence="12" id="KW-1185">Reference proteome</keyword>
<dbReference type="EMBL" id="BPQB01000011">
    <property type="protein sequence ID" value="GJE89048.1"/>
    <property type="molecule type" value="Genomic_DNA"/>
</dbReference>
<comment type="catalytic activity">
    <reaction evidence="1">
        <text>Cleavage of an N-acetyl or N-formyl amino acid from the N-terminus of a polypeptide.</text>
        <dbReference type="EC" id="3.4.19.1"/>
    </reaction>
</comment>
<keyword evidence="6" id="KW-0963">Cytoplasm</keyword>
<evidence type="ECO:0000256" key="5">
    <source>
        <dbReference type="ARBA" id="ARBA00012917"/>
    </source>
</evidence>
<name>A0A9P3G693_9APHY</name>
<comment type="subcellular location">
    <subcellularLocation>
        <location evidence="2">Cytoplasm</location>
    </subcellularLocation>
</comment>
<accession>A0A9P3G693</accession>
<comment type="similarity">
    <text evidence="3">Belongs to the peptidase S9C family.</text>
</comment>
<dbReference type="AlphaFoldDB" id="A0A9P3G693"/>
<dbReference type="InterPro" id="IPR029058">
    <property type="entry name" value="AB_hydrolase_fold"/>
</dbReference>
<evidence type="ECO:0000256" key="3">
    <source>
        <dbReference type="ARBA" id="ARBA00010040"/>
    </source>
</evidence>
<evidence type="ECO:0000259" key="10">
    <source>
        <dbReference type="Pfam" id="PF19283"/>
    </source>
</evidence>
<dbReference type="InterPro" id="IPR001375">
    <property type="entry name" value="Peptidase_S9_cat"/>
</dbReference>
<dbReference type="PANTHER" id="PTHR42776">
    <property type="entry name" value="SERINE PEPTIDASE S9 FAMILY MEMBER"/>
    <property type="match status" value="1"/>
</dbReference>
<dbReference type="OrthoDB" id="43744at2759"/>
<reference evidence="11 12" key="1">
    <citation type="submission" date="2021-08" db="EMBL/GenBank/DDBJ databases">
        <title>Draft Genome Sequence of Phanerochaete sordida strain YK-624.</title>
        <authorList>
            <person name="Mori T."/>
            <person name="Dohra H."/>
            <person name="Suzuki T."/>
            <person name="Kawagishi H."/>
            <person name="Hirai H."/>
        </authorList>
    </citation>
    <scope>NUCLEOTIDE SEQUENCE [LARGE SCALE GENOMIC DNA]</scope>
    <source>
        <strain evidence="11 12">YK-624</strain>
    </source>
</reference>
<feature type="domain" description="Acylamino-acid-releasing enzyme N-terminal" evidence="10">
    <location>
        <begin position="9"/>
        <end position="420"/>
    </location>
</feature>
<keyword evidence="7" id="KW-0378">Hydrolase</keyword>
<dbReference type="Pfam" id="PF19283">
    <property type="entry name" value="APEH_N"/>
    <property type="match status" value="1"/>
</dbReference>
<dbReference type="PANTHER" id="PTHR42776:SF4">
    <property type="entry name" value="ACYLAMINO-ACID-RELEASING ENZYME"/>
    <property type="match status" value="1"/>
</dbReference>
<evidence type="ECO:0000256" key="1">
    <source>
        <dbReference type="ARBA" id="ARBA00000721"/>
    </source>
</evidence>
<dbReference type="SUPFAM" id="SSF53474">
    <property type="entry name" value="alpha/beta-Hydrolases"/>
    <property type="match status" value="1"/>
</dbReference>
<evidence type="ECO:0000313" key="11">
    <source>
        <dbReference type="EMBL" id="GJE89048.1"/>
    </source>
</evidence>
<proteinExistence type="inferred from homology"/>
<gene>
    <name evidence="11" type="ORF">PsYK624_051380</name>
</gene>
<dbReference type="SUPFAM" id="SSF82171">
    <property type="entry name" value="DPP6 N-terminal domain-like"/>
    <property type="match status" value="1"/>
</dbReference>
<evidence type="ECO:0000259" key="9">
    <source>
        <dbReference type="Pfam" id="PF00326"/>
    </source>
</evidence>
<evidence type="ECO:0000256" key="4">
    <source>
        <dbReference type="ARBA" id="ARBA00011881"/>
    </source>
</evidence>
<dbReference type="GO" id="GO:0008242">
    <property type="term" value="F:omega peptidase activity"/>
    <property type="evidence" value="ECO:0007669"/>
    <property type="project" value="UniProtKB-EC"/>
</dbReference>
<sequence>MSADSGFPSKIYRELTEIPSFKAAQFQGPNIIRATASAQDHVRKTNRKTAKTFVLSGDAVNVTGSPDESEVVASLVSPTGKHLAILRETGGSSDKKRFVEVWAGDRLHAVEDVSEKHGAFYTDEFLSSVSFSPSEDKLVYVAEGKEPDNSSDPLSKFRFVPELGEAYGGKKRPTIFLYDWSRGVDSAVAPLALAEADAPMVLLAHPVFASDEKIIALGYEYSKDGRLLGVIYCPNRVAGVWQLSLPNDRWVSAEEPTLRCSSTRLTRPGVACRSPRVFTHEGRTKLVFASNPAGGPHHTCSRLEVLDLETSKLRTIVEIIQDSGRDAFPGLYTPSLPVYPFLELPTRGPFLVVSSVFRSRTTVLLVSLTSGSTWDLTPATKEQWSWTVLGTDGKTGVICVRSALNRPPELVLGTVDADTEVTWKVLYTPTLSEDLRQKLDDLVVSVHAVPERFPTETIVVRSKTRKSQPCITMPHGGPHSASSTAFFAASTAFAVEGYTVAFPNYTGSIGYGEKYIQELPGKCGRLDIDDCMASVRYLIEQGISEEGKQYLLSGSHGGFIIGHLIGQFPDDFKAAVIRNPVINLGETSTTDIPDWYFVEIGVGFRPDSVMTPDIYSDAFAMSPVAYADDVRTPLQVHIGLKDQRVSIDQGKKYYHLLKAKGREVEMFCFPEDGHAIDSLEGARAAYHAAINHFARFRTD</sequence>
<comment type="subunit">
    <text evidence="4">Homotetramer.</text>
</comment>
<dbReference type="GO" id="GO:0006508">
    <property type="term" value="P:proteolysis"/>
    <property type="evidence" value="ECO:0007669"/>
    <property type="project" value="InterPro"/>
</dbReference>
<protein>
    <recommendedName>
        <fullName evidence="5">acylaminoacyl-peptidase</fullName>
        <ecNumber evidence="5">3.4.19.1</ecNumber>
    </recommendedName>
    <alternativeName>
        <fullName evidence="8">Dipeptidyl-peptidase V</fullName>
    </alternativeName>
</protein>
<dbReference type="EC" id="3.4.19.1" evidence="5"/>
<evidence type="ECO:0000256" key="6">
    <source>
        <dbReference type="ARBA" id="ARBA00022490"/>
    </source>
</evidence>
<comment type="caution">
    <text evidence="11">The sequence shown here is derived from an EMBL/GenBank/DDBJ whole genome shotgun (WGS) entry which is preliminary data.</text>
</comment>
<dbReference type="GO" id="GO:0004252">
    <property type="term" value="F:serine-type endopeptidase activity"/>
    <property type="evidence" value="ECO:0007669"/>
    <property type="project" value="TreeGrafter"/>
</dbReference>
<evidence type="ECO:0000313" key="12">
    <source>
        <dbReference type="Proteomes" id="UP000703269"/>
    </source>
</evidence>